<evidence type="ECO:0000313" key="3">
    <source>
        <dbReference type="EMBL" id="CAF3571057.1"/>
    </source>
</evidence>
<keyword evidence="5" id="KW-1185">Reference proteome</keyword>
<proteinExistence type="predicted"/>
<evidence type="ECO:0000313" key="2">
    <source>
        <dbReference type="EMBL" id="CAF0934711.1"/>
    </source>
</evidence>
<dbReference type="Proteomes" id="UP000663829">
    <property type="component" value="Unassembled WGS sequence"/>
</dbReference>
<evidence type="ECO:0000313" key="1">
    <source>
        <dbReference type="EMBL" id="CAF0788619.1"/>
    </source>
</evidence>
<organism evidence="2 5">
    <name type="scientific">Didymodactylos carnosus</name>
    <dbReference type="NCBI Taxonomy" id="1234261"/>
    <lineage>
        <taxon>Eukaryota</taxon>
        <taxon>Metazoa</taxon>
        <taxon>Spiralia</taxon>
        <taxon>Gnathifera</taxon>
        <taxon>Rotifera</taxon>
        <taxon>Eurotatoria</taxon>
        <taxon>Bdelloidea</taxon>
        <taxon>Philodinida</taxon>
        <taxon>Philodinidae</taxon>
        <taxon>Didymodactylos</taxon>
    </lineage>
</organism>
<dbReference type="Proteomes" id="UP000682733">
    <property type="component" value="Unassembled WGS sequence"/>
</dbReference>
<name>A0A814BU69_9BILA</name>
<dbReference type="EMBL" id="CAJNOQ010002040">
    <property type="protein sequence ID" value="CAF0934711.1"/>
    <property type="molecule type" value="Genomic_DNA"/>
</dbReference>
<sequence>MLSRFTCELAQKWSTERDNERDNNIRHVSVLKQDKTKNFTPRASEVFQQSIHIHQSAFASPAQHSREDVDEQLGGQKSLKWSLKAQEGIIAYQLPDALLDGVALHNKLQKLMKSDIIYLNDRRFWFELENRFKNLRKKQREQDLIAKGLLPHTTEEAIKTLVHEYDEQKRVRKANKMDFAEAMKNPSKAKSCLADYVQRKHVHLIDGVGVPEDQDPLGEGGELEAYETNDVHPRLHKIFTDYKFETTSGKQMAEKYEKELLEAQAKVKTIFPKANQRDMIRQELEAVKTSEGLYAYSNRLLKQILQ</sequence>
<evidence type="ECO:0000313" key="5">
    <source>
        <dbReference type="Proteomes" id="UP000663829"/>
    </source>
</evidence>
<reference evidence="2" key="1">
    <citation type="submission" date="2021-02" db="EMBL/GenBank/DDBJ databases">
        <authorList>
            <person name="Nowell W R."/>
        </authorList>
    </citation>
    <scope>NUCLEOTIDE SEQUENCE</scope>
</reference>
<dbReference type="AlphaFoldDB" id="A0A814BU69"/>
<dbReference type="Proteomes" id="UP000677228">
    <property type="component" value="Unassembled WGS sequence"/>
</dbReference>
<protein>
    <submittedName>
        <fullName evidence="2">Uncharacterized protein</fullName>
    </submittedName>
</protein>
<dbReference type="Proteomes" id="UP000681722">
    <property type="component" value="Unassembled WGS sequence"/>
</dbReference>
<gene>
    <name evidence="2" type="ORF">GPM918_LOCUS10377</name>
    <name evidence="1" type="ORF">OVA965_LOCUS4014</name>
    <name evidence="4" type="ORF">SRO942_LOCUS10378</name>
    <name evidence="3" type="ORF">TMI583_LOCUS4012</name>
</gene>
<accession>A0A814BU69</accession>
<evidence type="ECO:0000313" key="4">
    <source>
        <dbReference type="EMBL" id="CAF3712164.1"/>
    </source>
</evidence>
<dbReference type="EMBL" id="CAJOBC010002040">
    <property type="protein sequence ID" value="CAF3712164.1"/>
    <property type="molecule type" value="Genomic_DNA"/>
</dbReference>
<dbReference type="OrthoDB" id="9995164at2759"/>
<comment type="caution">
    <text evidence="2">The sequence shown here is derived from an EMBL/GenBank/DDBJ whole genome shotgun (WGS) entry which is preliminary data.</text>
</comment>
<dbReference type="EMBL" id="CAJOBA010001019">
    <property type="protein sequence ID" value="CAF3571057.1"/>
    <property type="molecule type" value="Genomic_DNA"/>
</dbReference>
<dbReference type="EMBL" id="CAJNOK010001019">
    <property type="protein sequence ID" value="CAF0788619.1"/>
    <property type="molecule type" value="Genomic_DNA"/>
</dbReference>